<dbReference type="OrthoDB" id="716787at2759"/>
<proteinExistence type="predicted"/>
<dbReference type="AlphaFoldDB" id="A0A8J5SGK9"/>
<reference evidence="1" key="1">
    <citation type="journal article" date="2021" name="bioRxiv">
        <title>Whole Genome Assembly and Annotation of Northern Wild Rice, Zizania palustris L., Supports a Whole Genome Duplication in the Zizania Genus.</title>
        <authorList>
            <person name="Haas M."/>
            <person name="Kono T."/>
            <person name="Macchietto M."/>
            <person name="Millas R."/>
            <person name="McGilp L."/>
            <person name="Shao M."/>
            <person name="Duquette J."/>
            <person name="Hirsch C.N."/>
            <person name="Kimball J."/>
        </authorList>
    </citation>
    <scope>NUCLEOTIDE SEQUENCE</scope>
    <source>
        <tissue evidence="1">Fresh leaf tissue</tissue>
    </source>
</reference>
<dbReference type="Proteomes" id="UP000729402">
    <property type="component" value="Unassembled WGS sequence"/>
</dbReference>
<sequence length="110" mass="12624">MDDRNIDGMEGADNALVLQSIPDDNTMTGSIQVDEVPAMPSGSKNAECWKHFETFKELQNGQMVDRARCHAVVRARFREYCIAQQKKPRTFGIDVKNRWSSTYLMLREVK</sequence>
<protein>
    <submittedName>
        <fullName evidence="1">Uncharacterized protein</fullName>
    </submittedName>
</protein>
<reference evidence="1" key="2">
    <citation type="submission" date="2021-02" db="EMBL/GenBank/DDBJ databases">
        <authorList>
            <person name="Kimball J.A."/>
            <person name="Haas M.W."/>
            <person name="Macchietto M."/>
            <person name="Kono T."/>
            <person name="Duquette J."/>
            <person name="Shao M."/>
        </authorList>
    </citation>
    <scope>NUCLEOTIDE SEQUENCE</scope>
    <source>
        <tissue evidence="1">Fresh leaf tissue</tissue>
    </source>
</reference>
<gene>
    <name evidence="1" type="ORF">GUJ93_ZPchr0001g30877</name>
</gene>
<keyword evidence="2" id="KW-1185">Reference proteome</keyword>
<name>A0A8J5SGK9_ZIZPA</name>
<accession>A0A8J5SGK9</accession>
<evidence type="ECO:0000313" key="1">
    <source>
        <dbReference type="EMBL" id="KAG8055419.1"/>
    </source>
</evidence>
<comment type="caution">
    <text evidence="1">The sequence shown here is derived from an EMBL/GenBank/DDBJ whole genome shotgun (WGS) entry which is preliminary data.</text>
</comment>
<dbReference type="EMBL" id="JAAALK010000288">
    <property type="protein sequence ID" value="KAG8055419.1"/>
    <property type="molecule type" value="Genomic_DNA"/>
</dbReference>
<organism evidence="1 2">
    <name type="scientific">Zizania palustris</name>
    <name type="common">Northern wild rice</name>
    <dbReference type="NCBI Taxonomy" id="103762"/>
    <lineage>
        <taxon>Eukaryota</taxon>
        <taxon>Viridiplantae</taxon>
        <taxon>Streptophyta</taxon>
        <taxon>Embryophyta</taxon>
        <taxon>Tracheophyta</taxon>
        <taxon>Spermatophyta</taxon>
        <taxon>Magnoliopsida</taxon>
        <taxon>Liliopsida</taxon>
        <taxon>Poales</taxon>
        <taxon>Poaceae</taxon>
        <taxon>BOP clade</taxon>
        <taxon>Oryzoideae</taxon>
        <taxon>Oryzeae</taxon>
        <taxon>Zizaniinae</taxon>
        <taxon>Zizania</taxon>
    </lineage>
</organism>
<evidence type="ECO:0000313" key="2">
    <source>
        <dbReference type="Proteomes" id="UP000729402"/>
    </source>
</evidence>